<name>M4ERM0_BRACM</name>
<dbReference type="Gramene" id="Bra031446.1">
    <property type="protein sequence ID" value="Bra031446.1-P"/>
    <property type="gene ID" value="Bra031446"/>
</dbReference>
<accession>M4ERM0</accession>
<dbReference type="HOGENOM" id="CLU_160929_0_0_1"/>
<reference evidence="2 3" key="2">
    <citation type="journal article" date="2018" name="Hortic Res">
        <title>Improved Brassica rapa reference genome by single-molecule sequencing and chromosome conformation capture technologies.</title>
        <authorList>
            <person name="Zhang L."/>
            <person name="Cai X."/>
            <person name="Wu J."/>
            <person name="Liu M."/>
            <person name="Grob S."/>
            <person name="Cheng F."/>
            <person name="Liang J."/>
            <person name="Cai C."/>
            <person name="Liu Z."/>
            <person name="Liu B."/>
            <person name="Wang F."/>
            <person name="Li S."/>
            <person name="Liu F."/>
            <person name="Li X."/>
            <person name="Cheng L."/>
            <person name="Yang W."/>
            <person name="Li M.H."/>
            <person name="Grossniklaus U."/>
            <person name="Zheng H."/>
            <person name="Wang X."/>
        </authorList>
    </citation>
    <scope>NUCLEOTIDE SEQUENCE [LARGE SCALE GENOMIC DNA]</scope>
    <source>
        <strain evidence="2 3">cv. Chiifu-401-42</strain>
    </source>
</reference>
<evidence type="ECO:0000313" key="3">
    <source>
        <dbReference type="Proteomes" id="UP000011750"/>
    </source>
</evidence>
<organism evidence="2 3">
    <name type="scientific">Brassica campestris</name>
    <name type="common">Field mustard</name>
    <dbReference type="NCBI Taxonomy" id="3711"/>
    <lineage>
        <taxon>Eukaryota</taxon>
        <taxon>Viridiplantae</taxon>
        <taxon>Streptophyta</taxon>
        <taxon>Embryophyta</taxon>
        <taxon>Tracheophyta</taxon>
        <taxon>Spermatophyta</taxon>
        <taxon>Magnoliopsida</taxon>
        <taxon>eudicotyledons</taxon>
        <taxon>Gunneridae</taxon>
        <taxon>Pentapetalae</taxon>
        <taxon>rosids</taxon>
        <taxon>malvids</taxon>
        <taxon>Brassicales</taxon>
        <taxon>Brassicaceae</taxon>
        <taxon>Brassiceae</taxon>
        <taxon>Brassica</taxon>
    </lineage>
</organism>
<evidence type="ECO:0000256" key="1">
    <source>
        <dbReference type="SAM" id="MobiDB-lite"/>
    </source>
</evidence>
<evidence type="ECO:0000313" key="2">
    <source>
        <dbReference type="EnsemblPlants" id="Bra031446.1-P"/>
    </source>
</evidence>
<protein>
    <submittedName>
        <fullName evidence="2">Uncharacterized protein</fullName>
    </submittedName>
</protein>
<sequence length="124" mass="14686">MPVELLVQQPGREHLRMLHPHPRGHTTWFNKSSNSISNRINQMMYSMFRKGYPTYSVVHAEDHELWFRQFAEAYTNKKTGEIQNHVIKDIVDFVETQKEAYLASQQPISDDSPRRLQPTKLEFK</sequence>
<dbReference type="OMA" id="PRGHTTW"/>
<reference evidence="2" key="3">
    <citation type="submission" date="2023-03" db="UniProtKB">
        <authorList>
            <consortium name="EnsemblPlants"/>
        </authorList>
    </citation>
    <scope>IDENTIFICATION</scope>
    <source>
        <strain evidence="2">cv. Chiifu-401-42</strain>
    </source>
</reference>
<dbReference type="AlphaFoldDB" id="M4ERM0"/>
<keyword evidence="3" id="KW-1185">Reference proteome</keyword>
<dbReference type="Proteomes" id="UP000011750">
    <property type="component" value="Chromosome A01"/>
</dbReference>
<feature type="region of interest" description="Disordered" evidence="1">
    <location>
        <begin position="102"/>
        <end position="124"/>
    </location>
</feature>
<reference evidence="2 3" key="1">
    <citation type="journal article" date="2011" name="Nat. Genet.">
        <title>The genome of the mesopolyploid crop species Brassica rapa.</title>
        <authorList>
            <consortium name="Brassica rapa Genome Sequencing Project Consortium"/>
            <person name="Wang X."/>
            <person name="Wang H."/>
            <person name="Wang J."/>
            <person name="Sun R."/>
            <person name="Wu J."/>
            <person name="Liu S."/>
            <person name="Bai Y."/>
            <person name="Mun J.H."/>
            <person name="Bancroft I."/>
            <person name="Cheng F."/>
            <person name="Huang S."/>
            <person name="Li X."/>
            <person name="Hua W."/>
            <person name="Wang J."/>
            <person name="Wang X."/>
            <person name="Freeling M."/>
            <person name="Pires J.C."/>
            <person name="Paterson A.H."/>
            <person name="Chalhoub B."/>
            <person name="Wang B."/>
            <person name="Hayward A."/>
            <person name="Sharpe A.G."/>
            <person name="Park B.S."/>
            <person name="Weisshaar B."/>
            <person name="Liu B."/>
            <person name="Li B."/>
            <person name="Liu B."/>
            <person name="Tong C."/>
            <person name="Song C."/>
            <person name="Duran C."/>
            <person name="Peng C."/>
            <person name="Geng C."/>
            <person name="Koh C."/>
            <person name="Lin C."/>
            <person name="Edwards D."/>
            <person name="Mu D."/>
            <person name="Shen D."/>
            <person name="Soumpourou E."/>
            <person name="Li F."/>
            <person name="Fraser F."/>
            <person name="Conant G."/>
            <person name="Lassalle G."/>
            <person name="King G.J."/>
            <person name="Bonnema G."/>
            <person name="Tang H."/>
            <person name="Wang H."/>
            <person name="Belcram H."/>
            <person name="Zhou H."/>
            <person name="Hirakawa H."/>
            <person name="Abe H."/>
            <person name="Guo H."/>
            <person name="Wang H."/>
            <person name="Jin H."/>
            <person name="Parkin I.A."/>
            <person name="Batley J."/>
            <person name="Kim J.S."/>
            <person name="Just J."/>
            <person name="Li J."/>
            <person name="Xu J."/>
            <person name="Deng J."/>
            <person name="Kim J.A."/>
            <person name="Li J."/>
            <person name="Yu J."/>
            <person name="Meng J."/>
            <person name="Wang J."/>
            <person name="Min J."/>
            <person name="Poulain J."/>
            <person name="Wang J."/>
            <person name="Hatakeyama K."/>
            <person name="Wu K."/>
            <person name="Wang L."/>
            <person name="Fang L."/>
            <person name="Trick M."/>
            <person name="Links M.G."/>
            <person name="Zhao M."/>
            <person name="Jin M."/>
            <person name="Ramchiary N."/>
            <person name="Drou N."/>
            <person name="Berkman P.J."/>
            <person name="Cai Q."/>
            <person name="Huang Q."/>
            <person name="Li R."/>
            <person name="Tabata S."/>
            <person name="Cheng S."/>
            <person name="Zhang S."/>
            <person name="Zhang S."/>
            <person name="Huang S."/>
            <person name="Sato S."/>
            <person name="Sun S."/>
            <person name="Kwon S.J."/>
            <person name="Choi S.R."/>
            <person name="Lee T.H."/>
            <person name="Fan W."/>
            <person name="Zhao X."/>
            <person name="Tan X."/>
            <person name="Xu X."/>
            <person name="Wang Y."/>
            <person name="Qiu Y."/>
            <person name="Yin Y."/>
            <person name="Li Y."/>
            <person name="Du Y."/>
            <person name="Liao Y."/>
            <person name="Lim Y."/>
            <person name="Narusaka Y."/>
            <person name="Wang Y."/>
            <person name="Wang Z."/>
            <person name="Li Z."/>
            <person name="Wang Z."/>
            <person name="Xiong Z."/>
            <person name="Zhang Z."/>
        </authorList>
    </citation>
    <scope>NUCLEOTIDE SEQUENCE [LARGE SCALE GENOMIC DNA]</scope>
    <source>
        <strain evidence="2 3">cv. Chiifu-401-42</strain>
    </source>
</reference>
<dbReference type="InParanoid" id="M4ERM0"/>
<proteinExistence type="predicted"/>
<dbReference type="EnsemblPlants" id="Bra031446.1">
    <property type="protein sequence ID" value="Bra031446.1-P"/>
    <property type="gene ID" value="Bra031446"/>
</dbReference>